<evidence type="ECO:0000256" key="3">
    <source>
        <dbReference type="ARBA" id="ARBA00023125"/>
    </source>
</evidence>
<dbReference type="PANTHER" id="PTHR30126">
    <property type="entry name" value="HTH-TYPE TRANSCRIPTIONAL REGULATOR"/>
    <property type="match status" value="1"/>
</dbReference>
<comment type="similarity">
    <text evidence="1">Belongs to the LysR transcriptional regulatory family.</text>
</comment>
<proteinExistence type="inferred from homology"/>
<dbReference type="PRINTS" id="PR00039">
    <property type="entry name" value="HTHLYSR"/>
</dbReference>
<dbReference type="Gene3D" id="3.40.190.290">
    <property type="match status" value="1"/>
</dbReference>
<dbReference type="Gene3D" id="1.10.10.10">
    <property type="entry name" value="Winged helix-like DNA-binding domain superfamily/Winged helix DNA-binding domain"/>
    <property type="match status" value="1"/>
</dbReference>
<feature type="domain" description="HTH lysR-type" evidence="5">
    <location>
        <begin position="24"/>
        <end position="81"/>
    </location>
</feature>
<reference evidence="6" key="2">
    <citation type="submission" date="2020-09" db="EMBL/GenBank/DDBJ databases">
        <authorList>
            <person name="Sun Q."/>
            <person name="Zhou Y."/>
        </authorList>
    </citation>
    <scope>NUCLEOTIDE SEQUENCE</scope>
    <source>
        <strain evidence="6">CGMCC 1.16134</strain>
    </source>
</reference>
<gene>
    <name evidence="6" type="ORF">GCM10010912_49210</name>
</gene>
<dbReference type="Proteomes" id="UP000637643">
    <property type="component" value="Unassembled WGS sequence"/>
</dbReference>
<evidence type="ECO:0000313" key="7">
    <source>
        <dbReference type="Proteomes" id="UP000637643"/>
    </source>
</evidence>
<dbReference type="GO" id="GO:0000976">
    <property type="term" value="F:transcription cis-regulatory region binding"/>
    <property type="evidence" value="ECO:0007669"/>
    <property type="project" value="TreeGrafter"/>
</dbReference>
<keyword evidence="2" id="KW-0805">Transcription regulation</keyword>
<comment type="caution">
    <text evidence="6">The sequence shown here is derived from an EMBL/GenBank/DDBJ whole genome shotgun (WGS) entry which is preliminary data.</text>
</comment>
<dbReference type="SUPFAM" id="SSF53850">
    <property type="entry name" value="Periplasmic binding protein-like II"/>
    <property type="match status" value="1"/>
</dbReference>
<reference evidence="6" key="1">
    <citation type="journal article" date="2014" name="Int. J. Syst. Evol. Microbiol.">
        <title>Complete genome sequence of Corynebacterium casei LMG S-19264T (=DSM 44701T), isolated from a smear-ripened cheese.</title>
        <authorList>
            <consortium name="US DOE Joint Genome Institute (JGI-PGF)"/>
            <person name="Walter F."/>
            <person name="Albersmeier A."/>
            <person name="Kalinowski J."/>
            <person name="Ruckert C."/>
        </authorList>
    </citation>
    <scope>NUCLEOTIDE SEQUENCE</scope>
    <source>
        <strain evidence="6">CGMCC 1.16134</strain>
    </source>
</reference>
<evidence type="ECO:0000256" key="4">
    <source>
        <dbReference type="ARBA" id="ARBA00023163"/>
    </source>
</evidence>
<keyword evidence="7" id="KW-1185">Reference proteome</keyword>
<keyword evidence="4" id="KW-0804">Transcription</keyword>
<dbReference type="SUPFAM" id="SSF46785">
    <property type="entry name" value="Winged helix' DNA-binding domain"/>
    <property type="match status" value="1"/>
</dbReference>
<evidence type="ECO:0000256" key="2">
    <source>
        <dbReference type="ARBA" id="ARBA00023015"/>
    </source>
</evidence>
<name>A0A917FR27_9BACL</name>
<organism evidence="6 7">
    <name type="scientific">Paenibacillus albidus</name>
    <dbReference type="NCBI Taxonomy" id="2041023"/>
    <lineage>
        <taxon>Bacteria</taxon>
        <taxon>Bacillati</taxon>
        <taxon>Bacillota</taxon>
        <taxon>Bacilli</taxon>
        <taxon>Bacillales</taxon>
        <taxon>Paenibacillaceae</taxon>
        <taxon>Paenibacillus</taxon>
    </lineage>
</organism>
<dbReference type="PANTHER" id="PTHR30126:SF40">
    <property type="entry name" value="HTH-TYPE TRANSCRIPTIONAL REGULATOR GLTR"/>
    <property type="match status" value="1"/>
</dbReference>
<protein>
    <recommendedName>
        <fullName evidence="5">HTH lysR-type domain-containing protein</fullName>
    </recommendedName>
</protein>
<dbReference type="Pfam" id="PF00126">
    <property type="entry name" value="HTH_1"/>
    <property type="match status" value="1"/>
</dbReference>
<keyword evidence="3" id="KW-0238">DNA-binding</keyword>
<dbReference type="EMBL" id="BMKR01000027">
    <property type="protein sequence ID" value="GGF98670.1"/>
    <property type="molecule type" value="Genomic_DNA"/>
</dbReference>
<dbReference type="PROSITE" id="PS50931">
    <property type="entry name" value="HTH_LYSR"/>
    <property type="match status" value="1"/>
</dbReference>
<dbReference type="AlphaFoldDB" id="A0A917FR27"/>
<dbReference type="CDD" id="cd05466">
    <property type="entry name" value="PBP2_LTTR_substrate"/>
    <property type="match status" value="1"/>
</dbReference>
<dbReference type="InterPro" id="IPR036390">
    <property type="entry name" value="WH_DNA-bd_sf"/>
</dbReference>
<dbReference type="Pfam" id="PF03466">
    <property type="entry name" value="LysR_substrate"/>
    <property type="match status" value="1"/>
</dbReference>
<dbReference type="InterPro" id="IPR000847">
    <property type="entry name" value="LysR_HTH_N"/>
</dbReference>
<dbReference type="InterPro" id="IPR005119">
    <property type="entry name" value="LysR_subst-bd"/>
</dbReference>
<accession>A0A917FR27</accession>
<evidence type="ECO:0000256" key="1">
    <source>
        <dbReference type="ARBA" id="ARBA00009437"/>
    </source>
</evidence>
<sequence>MMLLWPIIQSRLKDKVLRIGGIKIDFEWYRSFISIYQNGSVSKAAESRYLTQPAMSQHLSALESEVGEPLFVRTPRKMVPTDKGKELYTLVAPVLERLENITLRIKAPSLTEIPKVRLGAAPEYMLYRLLEYGESMGFRMITQLGTAEQLLEYLQEDKVDFIITSRKNDVPGFSYVKLEVETFVLVAPMNYESPVDNIEEWLNLQPWLSYGLELPIIRRFWRQHFNKRPQWEPVHVIPDLRGILKGIESHMGMSLLPTYLIRESLSLGKTKVILPDYTVENELYLAYRMKDKEHPNLQMVIEKLKTIIKKNHTSSF</sequence>
<dbReference type="GO" id="GO:0003700">
    <property type="term" value="F:DNA-binding transcription factor activity"/>
    <property type="evidence" value="ECO:0007669"/>
    <property type="project" value="InterPro"/>
</dbReference>
<evidence type="ECO:0000313" key="6">
    <source>
        <dbReference type="EMBL" id="GGF98670.1"/>
    </source>
</evidence>
<dbReference type="InterPro" id="IPR036388">
    <property type="entry name" value="WH-like_DNA-bd_sf"/>
</dbReference>
<evidence type="ECO:0000259" key="5">
    <source>
        <dbReference type="PROSITE" id="PS50931"/>
    </source>
</evidence>